<reference evidence="2" key="1">
    <citation type="journal article" date="2019" name="Int. J. Syst. Evol. Microbiol.">
        <title>The Global Catalogue of Microorganisms (GCM) 10K type strain sequencing project: providing services to taxonomists for standard genome sequencing and annotation.</title>
        <authorList>
            <consortium name="The Broad Institute Genomics Platform"/>
            <consortium name="The Broad Institute Genome Sequencing Center for Infectious Disease"/>
            <person name="Wu L."/>
            <person name="Ma J."/>
        </authorList>
    </citation>
    <scope>NUCLEOTIDE SEQUENCE [LARGE SCALE GENOMIC DNA]</scope>
    <source>
        <strain evidence="2">JCM 19635</strain>
    </source>
</reference>
<protein>
    <submittedName>
        <fullName evidence="1">Uncharacterized protein</fullName>
    </submittedName>
</protein>
<dbReference type="Proteomes" id="UP001596513">
    <property type="component" value="Unassembled WGS sequence"/>
</dbReference>
<accession>A0ABW2U3M3</accession>
<proteinExistence type="predicted"/>
<evidence type="ECO:0000313" key="2">
    <source>
        <dbReference type="Proteomes" id="UP001596513"/>
    </source>
</evidence>
<name>A0ABW2U3M3_9BACT</name>
<keyword evidence="2" id="KW-1185">Reference proteome</keyword>
<comment type="caution">
    <text evidence="1">The sequence shown here is derived from an EMBL/GenBank/DDBJ whole genome shotgun (WGS) entry which is preliminary data.</text>
</comment>
<dbReference type="RefSeq" id="WP_380202311.1">
    <property type="nucleotide sequence ID" value="NZ_JBHTEK010000001.1"/>
</dbReference>
<dbReference type="EMBL" id="JBHTEK010000001">
    <property type="protein sequence ID" value="MFC7667629.1"/>
    <property type="molecule type" value="Genomic_DNA"/>
</dbReference>
<evidence type="ECO:0000313" key="1">
    <source>
        <dbReference type="EMBL" id="MFC7667629.1"/>
    </source>
</evidence>
<sequence>MNGTDALSLQPFAATVQAAVPWPALAHALKREVYFQETWDEDGYKRVLFIKAAGTR</sequence>
<organism evidence="1 2">
    <name type="scientific">Hymenobacter humi</name>
    <dbReference type="NCBI Taxonomy" id="1411620"/>
    <lineage>
        <taxon>Bacteria</taxon>
        <taxon>Pseudomonadati</taxon>
        <taxon>Bacteroidota</taxon>
        <taxon>Cytophagia</taxon>
        <taxon>Cytophagales</taxon>
        <taxon>Hymenobacteraceae</taxon>
        <taxon>Hymenobacter</taxon>
    </lineage>
</organism>
<gene>
    <name evidence="1" type="ORF">ACFQT0_09710</name>
</gene>